<dbReference type="Proteomes" id="UP001530315">
    <property type="component" value="Unassembled WGS sequence"/>
</dbReference>
<dbReference type="InterPro" id="IPR006076">
    <property type="entry name" value="FAD-dep_OxRdtase"/>
</dbReference>
<reference evidence="3 4" key="1">
    <citation type="submission" date="2024-10" db="EMBL/GenBank/DDBJ databases">
        <title>Updated reference genomes for cyclostephanoid diatoms.</title>
        <authorList>
            <person name="Roberts W.R."/>
            <person name="Alverson A.J."/>
        </authorList>
    </citation>
    <scope>NUCLEOTIDE SEQUENCE [LARGE SCALE GENOMIC DNA]</scope>
    <source>
        <strain evidence="3 4">AJA276-08</strain>
    </source>
</reference>
<name>A0ABD3NN71_9STRA</name>
<keyword evidence="4" id="KW-1185">Reference proteome</keyword>
<dbReference type="SUPFAM" id="SSF51971">
    <property type="entry name" value="Nucleotide-binding domain"/>
    <property type="match status" value="1"/>
</dbReference>
<feature type="compositionally biased region" description="Basic and acidic residues" evidence="1">
    <location>
        <begin position="213"/>
        <end position="223"/>
    </location>
</feature>
<feature type="compositionally biased region" description="Acidic residues" evidence="1">
    <location>
        <begin position="224"/>
        <end position="234"/>
    </location>
</feature>
<evidence type="ECO:0000313" key="3">
    <source>
        <dbReference type="EMBL" id="KAL3777475.1"/>
    </source>
</evidence>
<feature type="region of interest" description="Disordered" evidence="1">
    <location>
        <begin position="213"/>
        <end position="234"/>
    </location>
</feature>
<evidence type="ECO:0000259" key="2">
    <source>
        <dbReference type="Pfam" id="PF01266"/>
    </source>
</evidence>
<dbReference type="PANTHER" id="PTHR13847:SF261">
    <property type="entry name" value="FAD-DEPENDENT OXIDOREDUCTASE FAMILY PROTEIN"/>
    <property type="match status" value="1"/>
</dbReference>
<dbReference type="InterPro" id="IPR036188">
    <property type="entry name" value="FAD/NAD-bd_sf"/>
</dbReference>
<gene>
    <name evidence="3" type="ORF">ACHAW5_007449</name>
</gene>
<sequence length="447" mass="48867">MLYRVGLLMVAIVGGGLAGLSTAYHLLDSVPGGGGNDRVNVSSSSSSSSSSRAAGGGMHITIFDKANVGEGGASSVAGGLIHPFSPSGKLVHFGVAALDKSNILIDLASKYQPQCSLRPNLYRIALSADNRDQLRRSADQCPNLATWLSEECVREKLGISSSFGGLEMGNGCRAIHVPAYLRGLFDECVTKARSVAGSSIRWELVRMPSSREEGRTAMQRCDEPREEETNESWDDVESMNRHLAKYDVVILSAGADILRDRLVDGGERRLPVQLVRGQSIEITSLTTTTTDENGIPNEALLCGKYVSPLPSDDTTNNSSSSRRFVIGATHEFKDDPLNAEEVIDELKSRTYELAKSLWDSGTIDRVTSGVRLQTHRGRFGRMPIVGRYINNGADGVRHRNSWIFTGLSSRGLLYHGLFASWLANAVLHDDEEKLRDEFAEFDWWRTS</sequence>
<protein>
    <recommendedName>
        <fullName evidence="2">FAD dependent oxidoreductase domain-containing protein</fullName>
    </recommendedName>
</protein>
<organism evidence="3 4">
    <name type="scientific">Stephanodiscus triporus</name>
    <dbReference type="NCBI Taxonomy" id="2934178"/>
    <lineage>
        <taxon>Eukaryota</taxon>
        <taxon>Sar</taxon>
        <taxon>Stramenopiles</taxon>
        <taxon>Ochrophyta</taxon>
        <taxon>Bacillariophyta</taxon>
        <taxon>Coscinodiscophyceae</taxon>
        <taxon>Thalassiosirophycidae</taxon>
        <taxon>Stephanodiscales</taxon>
        <taxon>Stephanodiscaceae</taxon>
        <taxon>Stephanodiscus</taxon>
    </lineage>
</organism>
<dbReference type="Pfam" id="PF01266">
    <property type="entry name" value="DAO"/>
    <property type="match status" value="1"/>
</dbReference>
<dbReference type="EMBL" id="JALLAZ020001286">
    <property type="protein sequence ID" value="KAL3777475.1"/>
    <property type="molecule type" value="Genomic_DNA"/>
</dbReference>
<dbReference type="PANTHER" id="PTHR13847">
    <property type="entry name" value="SARCOSINE DEHYDROGENASE-RELATED"/>
    <property type="match status" value="1"/>
</dbReference>
<dbReference type="Gene3D" id="3.30.9.10">
    <property type="entry name" value="D-Amino Acid Oxidase, subunit A, domain 2"/>
    <property type="match status" value="1"/>
</dbReference>
<proteinExistence type="predicted"/>
<feature type="domain" description="FAD dependent oxidoreductase" evidence="2">
    <location>
        <begin position="10"/>
        <end position="424"/>
    </location>
</feature>
<accession>A0ABD3NN71</accession>
<comment type="caution">
    <text evidence="3">The sequence shown here is derived from an EMBL/GenBank/DDBJ whole genome shotgun (WGS) entry which is preliminary data.</text>
</comment>
<evidence type="ECO:0000313" key="4">
    <source>
        <dbReference type="Proteomes" id="UP001530315"/>
    </source>
</evidence>
<dbReference type="Gene3D" id="3.50.50.60">
    <property type="entry name" value="FAD/NAD(P)-binding domain"/>
    <property type="match status" value="1"/>
</dbReference>
<evidence type="ECO:0000256" key="1">
    <source>
        <dbReference type="SAM" id="MobiDB-lite"/>
    </source>
</evidence>
<dbReference type="AlphaFoldDB" id="A0ABD3NN71"/>